<evidence type="ECO:0000259" key="4">
    <source>
        <dbReference type="PROSITE" id="PS50893"/>
    </source>
</evidence>
<evidence type="ECO:0000256" key="1">
    <source>
        <dbReference type="ARBA" id="ARBA00022448"/>
    </source>
</evidence>
<dbReference type="InterPro" id="IPR050093">
    <property type="entry name" value="ABC_SmlMolc_Importer"/>
</dbReference>
<keyword evidence="3 5" id="KW-0067">ATP-binding</keyword>
<dbReference type="InterPro" id="IPR003439">
    <property type="entry name" value="ABC_transporter-like_ATP-bd"/>
</dbReference>
<feature type="domain" description="ABC transporter" evidence="4">
    <location>
        <begin position="5"/>
        <end position="235"/>
    </location>
</feature>
<dbReference type="InterPro" id="IPR017871">
    <property type="entry name" value="ABC_transporter-like_CS"/>
</dbReference>
<dbReference type="EMBL" id="JASCQO010000034">
    <property type="protein sequence ID" value="MDI5933659.1"/>
    <property type="molecule type" value="Genomic_DNA"/>
</dbReference>
<keyword evidence="2" id="KW-0547">Nucleotide-binding</keyword>
<dbReference type="SMART" id="SM00382">
    <property type="entry name" value="AAA"/>
    <property type="match status" value="1"/>
</dbReference>
<dbReference type="PANTHER" id="PTHR42781:SF4">
    <property type="entry name" value="SPERMIDINE_PUTRESCINE IMPORT ATP-BINDING PROTEIN POTA"/>
    <property type="match status" value="1"/>
</dbReference>
<keyword evidence="1" id="KW-0813">Transport</keyword>
<protein>
    <submittedName>
        <fullName evidence="5">ABC transporter ATP-binding protein</fullName>
    </submittedName>
</protein>
<evidence type="ECO:0000256" key="3">
    <source>
        <dbReference type="ARBA" id="ARBA00022840"/>
    </source>
</evidence>
<dbReference type="GO" id="GO:0005524">
    <property type="term" value="F:ATP binding"/>
    <property type="evidence" value="ECO:0007669"/>
    <property type="project" value="UniProtKB-KW"/>
</dbReference>
<evidence type="ECO:0000313" key="5">
    <source>
        <dbReference type="EMBL" id="MDI5933659.1"/>
    </source>
</evidence>
<sequence length="396" mass="42797">MDGSVRLEEVVMRFGDFTAIERTTLEIGSGEFFSFLGPSGCGKTTLLNIVSGFLVPSEGRVFIGGEPVAGVPVNRRPTAMIFQNLALFPLMTVFENIEFGLEVRGVGRKQRREVSERLLALVALEGSGPKRVTELSGGQKQRVAIARALAVEPRVLLLDEPLSALDLKLRQHMRAELKAIQRKTGITFIYITHDQGEALTMSDRVAVMSAGRIQQVADPMTLYRSPATGFVAAFVGENNRLEARVIDVEGQRQRVRLDGGALGELSGYAGEGARLGNGERVALYVRPEHLRPVDATTGIPRFEAEIEAVHFEGAWVMLETRLLASGEKLRVQLGHEVSRRSAESLAVGRRMTFGYDPADAVVLPDDGSPVVDEATGEVVETDRGAAPAGGAHVPSA</sequence>
<reference evidence="5 6" key="1">
    <citation type="submission" date="2023-04" db="EMBL/GenBank/DDBJ databases">
        <title>Halomonas strains isolated from rhizosphere soil.</title>
        <authorList>
            <person name="Xu L."/>
            <person name="Sun J.-Q."/>
        </authorList>
    </citation>
    <scope>NUCLEOTIDE SEQUENCE [LARGE SCALE GENOMIC DNA]</scope>
    <source>
        <strain evidence="5 6">LN1S58</strain>
    </source>
</reference>
<accession>A0ABT6VI48</accession>
<dbReference type="Pfam" id="PF08402">
    <property type="entry name" value="TOBE_2"/>
    <property type="match status" value="1"/>
</dbReference>
<proteinExistence type="predicted"/>
<evidence type="ECO:0000313" key="6">
    <source>
        <dbReference type="Proteomes" id="UP001244242"/>
    </source>
</evidence>
<dbReference type="PROSITE" id="PS00211">
    <property type="entry name" value="ABC_TRANSPORTER_1"/>
    <property type="match status" value="1"/>
</dbReference>
<dbReference type="SUPFAM" id="SSF50331">
    <property type="entry name" value="MOP-like"/>
    <property type="match status" value="1"/>
</dbReference>
<keyword evidence="6" id="KW-1185">Reference proteome</keyword>
<gene>
    <name evidence="5" type="ORF">QLQ84_07625</name>
</gene>
<dbReference type="Proteomes" id="UP001244242">
    <property type="component" value="Unassembled WGS sequence"/>
</dbReference>
<comment type="caution">
    <text evidence="5">The sequence shown here is derived from an EMBL/GenBank/DDBJ whole genome shotgun (WGS) entry which is preliminary data.</text>
</comment>
<dbReference type="InterPro" id="IPR027417">
    <property type="entry name" value="P-loop_NTPase"/>
</dbReference>
<dbReference type="RefSeq" id="WP_282721160.1">
    <property type="nucleotide sequence ID" value="NZ_JASCQO010000034.1"/>
</dbReference>
<dbReference type="PROSITE" id="PS50893">
    <property type="entry name" value="ABC_TRANSPORTER_2"/>
    <property type="match status" value="1"/>
</dbReference>
<evidence type="ECO:0000256" key="2">
    <source>
        <dbReference type="ARBA" id="ARBA00022741"/>
    </source>
</evidence>
<organism evidence="5 6">
    <name type="scientific">Halomonas kalidii</name>
    <dbReference type="NCBI Taxonomy" id="3043293"/>
    <lineage>
        <taxon>Bacteria</taxon>
        <taxon>Pseudomonadati</taxon>
        <taxon>Pseudomonadota</taxon>
        <taxon>Gammaproteobacteria</taxon>
        <taxon>Oceanospirillales</taxon>
        <taxon>Halomonadaceae</taxon>
        <taxon>Halomonas</taxon>
    </lineage>
</organism>
<name>A0ABT6VI48_9GAMM</name>
<dbReference type="Gene3D" id="2.40.50.100">
    <property type="match status" value="1"/>
</dbReference>
<dbReference type="Pfam" id="PF00005">
    <property type="entry name" value="ABC_tran"/>
    <property type="match status" value="1"/>
</dbReference>
<dbReference type="SUPFAM" id="SSF52540">
    <property type="entry name" value="P-loop containing nucleoside triphosphate hydrolases"/>
    <property type="match status" value="1"/>
</dbReference>
<dbReference type="Gene3D" id="3.40.50.300">
    <property type="entry name" value="P-loop containing nucleotide triphosphate hydrolases"/>
    <property type="match status" value="1"/>
</dbReference>
<dbReference type="PANTHER" id="PTHR42781">
    <property type="entry name" value="SPERMIDINE/PUTRESCINE IMPORT ATP-BINDING PROTEIN POTA"/>
    <property type="match status" value="1"/>
</dbReference>
<dbReference type="InterPro" id="IPR003593">
    <property type="entry name" value="AAA+_ATPase"/>
</dbReference>
<dbReference type="InterPro" id="IPR013611">
    <property type="entry name" value="Transp-assoc_OB_typ2"/>
</dbReference>
<dbReference type="InterPro" id="IPR008995">
    <property type="entry name" value="Mo/tungstate-bd_C_term_dom"/>
</dbReference>